<keyword evidence="2" id="KW-0067">ATP-binding</keyword>
<dbReference type="PROSITE" id="PS50045">
    <property type="entry name" value="SIGMA54_INTERACT_4"/>
    <property type="match status" value="1"/>
</dbReference>
<keyword evidence="5" id="KW-0804">Transcription</keyword>
<keyword evidence="4" id="KW-0238">DNA-binding</keyword>
<evidence type="ECO:0000256" key="1">
    <source>
        <dbReference type="ARBA" id="ARBA00022741"/>
    </source>
</evidence>
<dbReference type="InterPro" id="IPR002197">
    <property type="entry name" value="HTH_Fis"/>
</dbReference>
<dbReference type="FunFam" id="3.40.50.300:FF:000006">
    <property type="entry name" value="DNA-binding transcriptional regulator NtrC"/>
    <property type="match status" value="1"/>
</dbReference>
<dbReference type="Gene3D" id="1.10.8.60">
    <property type="match status" value="1"/>
</dbReference>
<protein>
    <submittedName>
        <fullName evidence="7">Sigma 54-interacting transcriptional regulator</fullName>
    </submittedName>
</protein>
<dbReference type="InterPro" id="IPR025944">
    <property type="entry name" value="Sigma_54_int_dom_CS"/>
</dbReference>
<dbReference type="SMART" id="SM00382">
    <property type="entry name" value="AAA"/>
    <property type="match status" value="1"/>
</dbReference>
<dbReference type="SUPFAM" id="SSF52540">
    <property type="entry name" value="P-loop containing nucleoside triphosphate hydrolases"/>
    <property type="match status" value="1"/>
</dbReference>
<proteinExistence type="predicted"/>
<dbReference type="PANTHER" id="PTHR32071">
    <property type="entry name" value="TRANSCRIPTIONAL REGULATORY PROTEIN"/>
    <property type="match status" value="1"/>
</dbReference>
<dbReference type="GO" id="GO:0005524">
    <property type="term" value="F:ATP binding"/>
    <property type="evidence" value="ECO:0007669"/>
    <property type="project" value="UniProtKB-KW"/>
</dbReference>
<evidence type="ECO:0000256" key="5">
    <source>
        <dbReference type="ARBA" id="ARBA00023163"/>
    </source>
</evidence>
<dbReference type="InterPro" id="IPR058031">
    <property type="entry name" value="AAA_lid_NorR"/>
</dbReference>
<evidence type="ECO:0000313" key="8">
    <source>
        <dbReference type="Proteomes" id="UP001108123"/>
    </source>
</evidence>
<organism evidence="7 8">
    <name type="scientific">Anaerosalibacter bizertensis</name>
    <dbReference type="NCBI Taxonomy" id="932217"/>
    <lineage>
        <taxon>Bacteria</taxon>
        <taxon>Bacillati</taxon>
        <taxon>Bacillota</taxon>
        <taxon>Tissierellia</taxon>
        <taxon>Tissierellales</taxon>
        <taxon>Sporanaerobacteraceae</taxon>
        <taxon>Anaerosalibacter</taxon>
    </lineage>
</organism>
<evidence type="ECO:0000256" key="3">
    <source>
        <dbReference type="ARBA" id="ARBA00023015"/>
    </source>
</evidence>
<dbReference type="Pfam" id="PF25601">
    <property type="entry name" value="AAA_lid_14"/>
    <property type="match status" value="1"/>
</dbReference>
<feature type="domain" description="Sigma-54 factor interaction" evidence="6">
    <location>
        <begin position="142"/>
        <end position="370"/>
    </location>
</feature>
<dbReference type="AlphaFoldDB" id="A0A9Q4ADG1"/>
<dbReference type="InterPro" id="IPR003593">
    <property type="entry name" value="AAA+_ATPase"/>
</dbReference>
<comment type="caution">
    <text evidence="7">The sequence shown here is derived from an EMBL/GenBank/DDBJ whole genome shotgun (WGS) entry which is preliminary data.</text>
</comment>
<dbReference type="InterPro" id="IPR027417">
    <property type="entry name" value="P-loop_NTPase"/>
</dbReference>
<dbReference type="PROSITE" id="PS00676">
    <property type="entry name" value="SIGMA54_INTERACT_2"/>
    <property type="match status" value="1"/>
</dbReference>
<dbReference type="InterPro" id="IPR009057">
    <property type="entry name" value="Homeodomain-like_sf"/>
</dbReference>
<dbReference type="Proteomes" id="UP001108123">
    <property type="component" value="Unassembled WGS sequence"/>
</dbReference>
<evidence type="ECO:0000259" key="6">
    <source>
        <dbReference type="PROSITE" id="PS50045"/>
    </source>
</evidence>
<name>A0A9Q4ADG1_9FIRM</name>
<dbReference type="Pfam" id="PF02954">
    <property type="entry name" value="HTH_8"/>
    <property type="match status" value="1"/>
</dbReference>
<dbReference type="PANTHER" id="PTHR32071:SF74">
    <property type="entry name" value="TRANSCRIPTIONAL ACTIVATOR ROCR"/>
    <property type="match status" value="1"/>
</dbReference>
<dbReference type="PROSITE" id="PS00688">
    <property type="entry name" value="SIGMA54_INTERACT_3"/>
    <property type="match status" value="1"/>
</dbReference>
<reference evidence="7" key="1">
    <citation type="submission" date="2022-01" db="EMBL/GenBank/DDBJ databases">
        <title>Collection of gut derived symbiotic bacterial strains cultured from healthy donors.</title>
        <authorList>
            <person name="Lin H."/>
            <person name="Kohout C."/>
            <person name="Waligurski E."/>
            <person name="Pamer E.G."/>
        </authorList>
    </citation>
    <scope>NUCLEOTIDE SEQUENCE</scope>
    <source>
        <strain evidence="7">MSK.14.39</strain>
    </source>
</reference>
<evidence type="ECO:0000313" key="7">
    <source>
        <dbReference type="EMBL" id="MCG4565460.1"/>
    </source>
</evidence>
<dbReference type="PROSITE" id="PS00675">
    <property type="entry name" value="SIGMA54_INTERACT_1"/>
    <property type="match status" value="1"/>
</dbReference>
<accession>A0A9Q4ADG1</accession>
<dbReference type="InterPro" id="IPR002078">
    <property type="entry name" value="Sigma_54_int"/>
</dbReference>
<evidence type="ECO:0000256" key="4">
    <source>
        <dbReference type="ARBA" id="ARBA00023125"/>
    </source>
</evidence>
<dbReference type="SUPFAM" id="SSF46689">
    <property type="entry name" value="Homeodomain-like"/>
    <property type="match status" value="1"/>
</dbReference>
<keyword evidence="3" id="KW-0805">Transcription regulation</keyword>
<dbReference type="InterPro" id="IPR025943">
    <property type="entry name" value="Sigma_54_int_dom_ATP-bd_2"/>
</dbReference>
<dbReference type="RefSeq" id="WP_237915409.1">
    <property type="nucleotide sequence ID" value="NZ_JAKNID010000032.1"/>
</dbReference>
<dbReference type="GO" id="GO:0006355">
    <property type="term" value="P:regulation of DNA-templated transcription"/>
    <property type="evidence" value="ECO:0007669"/>
    <property type="project" value="InterPro"/>
</dbReference>
<gene>
    <name evidence="7" type="ORF">L0P62_08360</name>
</gene>
<dbReference type="GO" id="GO:0043565">
    <property type="term" value="F:sequence-specific DNA binding"/>
    <property type="evidence" value="ECO:0007669"/>
    <property type="project" value="InterPro"/>
</dbReference>
<sequence length="452" mass="51669">MRKTDVEIIPTLFNYIDFLVVTDKEGYIEYYKVFRSLGSRIVKDPVGLHILELHQHLDEETSTIMRVLKNKEPIINEKQYLNIFKERTVTVVSTTLPIKEGNEVIGAVDINRYIYKSIRDIENSKYEDITKKKNHVFTIDDILTKNDAMIKVKNRTLKAAQTNSPVMIYGETGTGKELIAQSIHNHSLRKDNPFIVQNCSAIPLTLGESTFFGTTRGSFTGAENKMGLFEMADGGTLVLDEINSMDINLQSKLLRTVENESFRRVGGKDLINVDVKLISILNEDIHSVLENNKMRRDLFYRLGVVLIHIPPLRERKEDIPLLVDSFINEYNFKMGKNIKGVSKDVMDLFMEYNWPGNVRELKHIIESAFNFAEGEIIDKEELPHHISTQKPTSNTININGKFSLTDAIEEHEIKYIKLALESSSTLNEAASLLKISRQTLKYKIDSLGIEIE</sequence>
<dbReference type="EMBL" id="JAKNID010000032">
    <property type="protein sequence ID" value="MCG4565460.1"/>
    <property type="molecule type" value="Genomic_DNA"/>
</dbReference>
<dbReference type="CDD" id="cd00009">
    <property type="entry name" value="AAA"/>
    <property type="match status" value="1"/>
</dbReference>
<dbReference type="Pfam" id="PF00158">
    <property type="entry name" value="Sigma54_activat"/>
    <property type="match status" value="1"/>
</dbReference>
<evidence type="ECO:0000256" key="2">
    <source>
        <dbReference type="ARBA" id="ARBA00022840"/>
    </source>
</evidence>
<dbReference type="Gene3D" id="3.40.50.300">
    <property type="entry name" value="P-loop containing nucleotide triphosphate hydrolases"/>
    <property type="match status" value="1"/>
</dbReference>
<keyword evidence="8" id="KW-1185">Reference proteome</keyword>
<dbReference type="Gene3D" id="1.10.10.60">
    <property type="entry name" value="Homeodomain-like"/>
    <property type="match status" value="1"/>
</dbReference>
<keyword evidence="1" id="KW-0547">Nucleotide-binding</keyword>
<dbReference type="InterPro" id="IPR025662">
    <property type="entry name" value="Sigma_54_int_dom_ATP-bd_1"/>
</dbReference>